<protein>
    <recommendedName>
        <fullName evidence="4">DUF2325 domain-containing protein</fullName>
    </recommendedName>
</protein>
<sequence length="102" mass="11724">MCVALIGGMDRLEKHYIEEANKLGVKLKVFTKPEKDVHKKIGNVDAVVIFTNKVSHELKESIRKNFSFKKCPCLMCHSCGISSLRKSIEYLKKIKEKEEDLK</sequence>
<dbReference type="RefSeq" id="WP_059176323.1">
    <property type="nucleotide sequence ID" value="NZ_BCNO01000001.1"/>
</dbReference>
<evidence type="ECO:0000256" key="1">
    <source>
        <dbReference type="ARBA" id="ARBA00007189"/>
    </source>
</evidence>
<evidence type="ECO:0000313" key="3">
    <source>
        <dbReference type="Proteomes" id="UP000054976"/>
    </source>
</evidence>
<dbReference type="AlphaFoldDB" id="A0A0U9HPA9"/>
<comment type="similarity">
    <text evidence="1">Belongs to the UPF0751 family.</text>
</comment>
<evidence type="ECO:0000313" key="2">
    <source>
        <dbReference type="EMBL" id="GAQ94915.1"/>
    </source>
</evidence>
<name>A0A0U9HPA9_9BACT</name>
<reference evidence="3" key="1">
    <citation type="submission" date="2016-01" db="EMBL/GenBank/DDBJ databases">
        <title>Draft genome sequence of Thermodesulfovibrio aggregans strain TGE-P1.</title>
        <authorList>
            <person name="Sekiguchi Y."/>
            <person name="Ohashi A."/>
            <person name="Matsuura N."/>
            <person name="Tourlousse M.D."/>
        </authorList>
    </citation>
    <scope>NUCLEOTIDE SEQUENCE [LARGE SCALE GENOMIC DNA]</scope>
    <source>
        <strain evidence="3">TGE-P1</strain>
    </source>
</reference>
<organism evidence="2 3">
    <name type="scientific">Thermodesulfovibrio aggregans</name>
    <dbReference type="NCBI Taxonomy" id="86166"/>
    <lineage>
        <taxon>Bacteria</taxon>
        <taxon>Pseudomonadati</taxon>
        <taxon>Nitrospirota</taxon>
        <taxon>Thermodesulfovibrionia</taxon>
        <taxon>Thermodesulfovibrionales</taxon>
        <taxon>Thermodesulfovibrionaceae</taxon>
        <taxon>Thermodesulfovibrio</taxon>
    </lineage>
</organism>
<dbReference type="InterPro" id="IPR016772">
    <property type="entry name" value="UCP020408"/>
</dbReference>
<keyword evidence="3" id="KW-1185">Reference proteome</keyword>
<dbReference type="STRING" id="86166.TAGGR_11110"/>
<comment type="caution">
    <text evidence="2">The sequence shown here is derived from an EMBL/GenBank/DDBJ whole genome shotgun (WGS) entry which is preliminary data.</text>
</comment>
<dbReference type="Proteomes" id="UP000054976">
    <property type="component" value="Unassembled WGS sequence"/>
</dbReference>
<dbReference type="OrthoDB" id="5396775at2"/>
<dbReference type="Pfam" id="PF10087">
    <property type="entry name" value="DUF2325"/>
    <property type="match status" value="1"/>
</dbReference>
<accession>A0A0U9HPA9</accession>
<evidence type="ECO:0008006" key="4">
    <source>
        <dbReference type="Google" id="ProtNLM"/>
    </source>
</evidence>
<dbReference type="EMBL" id="BCNO01000001">
    <property type="protein sequence ID" value="GAQ94915.1"/>
    <property type="molecule type" value="Genomic_DNA"/>
</dbReference>
<gene>
    <name evidence="2" type="ORF">TAGGR_11110</name>
</gene>
<proteinExistence type="inferred from homology"/>